<dbReference type="Gene3D" id="3.90.730.10">
    <property type="entry name" value="Ribonuclease T2-like"/>
    <property type="match status" value="1"/>
</dbReference>
<feature type="active site" evidence="6">
    <location>
        <position position="119"/>
    </location>
</feature>
<accession>A0AAV8GDA7</accession>
<dbReference type="PROSITE" id="PS00531">
    <property type="entry name" value="RNASE_T2_2"/>
    <property type="match status" value="1"/>
</dbReference>
<organism evidence="9 10">
    <name type="scientific">Rhynchospora pubera</name>
    <dbReference type="NCBI Taxonomy" id="906938"/>
    <lineage>
        <taxon>Eukaryota</taxon>
        <taxon>Viridiplantae</taxon>
        <taxon>Streptophyta</taxon>
        <taxon>Embryophyta</taxon>
        <taxon>Tracheophyta</taxon>
        <taxon>Spermatophyta</taxon>
        <taxon>Magnoliopsida</taxon>
        <taxon>Liliopsida</taxon>
        <taxon>Poales</taxon>
        <taxon>Cyperaceae</taxon>
        <taxon>Cyperoideae</taxon>
        <taxon>Rhynchosporeae</taxon>
        <taxon>Rhynchospora</taxon>
    </lineage>
</organism>
<dbReference type="CDD" id="cd01061">
    <property type="entry name" value="RNase_T2_euk"/>
    <property type="match status" value="1"/>
</dbReference>
<keyword evidence="3" id="KW-0378">Hydrolase</keyword>
<dbReference type="InterPro" id="IPR033130">
    <property type="entry name" value="RNase_T2_His_AS_2"/>
</dbReference>
<feature type="chain" id="PRO_5043518723" evidence="8">
    <location>
        <begin position="24"/>
        <end position="227"/>
    </location>
</feature>
<dbReference type="AlphaFoldDB" id="A0AAV8GDA7"/>
<dbReference type="InterPro" id="IPR018188">
    <property type="entry name" value="RNase_T2_His_AS_1"/>
</dbReference>
<proteinExistence type="inferred from homology"/>
<protein>
    <submittedName>
        <fullName evidence="9">Ribonuclease</fullName>
    </submittedName>
</protein>
<dbReference type="InterPro" id="IPR036430">
    <property type="entry name" value="RNase_T2-like_sf"/>
</dbReference>
<dbReference type="PANTHER" id="PTHR11240:SF72">
    <property type="entry name" value="RIBONUCLEASE 1"/>
    <property type="match status" value="1"/>
</dbReference>
<evidence type="ECO:0000313" key="9">
    <source>
        <dbReference type="EMBL" id="KAJ4801068.1"/>
    </source>
</evidence>
<dbReference type="InterPro" id="IPR001568">
    <property type="entry name" value="RNase_T2-like"/>
</dbReference>
<dbReference type="PROSITE" id="PS00530">
    <property type="entry name" value="RNASE_T2_1"/>
    <property type="match status" value="1"/>
</dbReference>
<evidence type="ECO:0000313" key="10">
    <source>
        <dbReference type="Proteomes" id="UP001140206"/>
    </source>
</evidence>
<dbReference type="InterPro" id="IPR033697">
    <property type="entry name" value="Ribonuclease_T2_eukaryotic"/>
</dbReference>
<evidence type="ECO:0000256" key="1">
    <source>
        <dbReference type="ARBA" id="ARBA00007469"/>
    </source>
</evidence>
<evidence type="ECO:0000256" key="6">
    <source>
        <dbReference type="PIRSR" id="PIRSR633697-1"/>
    </source>
</evidence>
<evidence type="ECO:0000256" key="5">
    <source>
        <dbReference type="ARBA" id="ARBA00023239"/>
    </source>
</evidence>
<comment type="caution">
    <text evidence="9">The sequence shown here is derived from an EMBL/GenBank/DDBJ whole genome shotgun (WGS) entry which is preliminary data.</text>
</comment>
<keyword evidence="8" id="KW-0732">Signal</keyword>
<dbReference type="EMBL" id="JAMFTS010000002">
    <property type="protein sequence ID" value="KAJ4801068.1"/>
    <property type="molecule type" value="Genomic_DNA"/>
</dbReference>
<dbReference type="Pfam" id="PF00445">
    <property type="entry name" value="Ribonuclease_T2"/>
    <property type="match status" value="1"/>
</dbReference>
<sequence length="227" mass="24885">MKSLTLLVLTHIFLLAFASSAQGYAYDFFYFVQQWPGSYCDTSSGCCYPTYGKPPSDFGIHGLWPNYNNGSYPANCDPNNPFAISQIQDLVSSLQTNWPSLSCPSSDSSSFWQHEWDKHGTCSETVLNQHGYFQAALNLKSKTGLLSCLKSAGISPNGGSYTLTNVKAAIKTCIGHTPYVECNKDASSRYQLYQVYTCVDHSGTTLIDCPVFPTSGACPTSFIFPSF</sequence>
<reference evidence="9" key="1">
    <citation type="submission" date="2022-08" db="EMBL/GenBank/DDBJ databases">
        <authorList>
            <person name="Marques A."/>
        </authorList>
    </citation>
    <scope>NUCLEOTIDE SEQUENCE</scope>
    <source>
        <strain evidence="9">RhyPub2mFocal</strain>
        <tissue evidence="9">Leaves</tissue>
    </source>
</reference>
<feature type="active site" evidence="6">
    <location>
        <position position="61"/>
    </location>
</feature>
<evidence type="ECO:0000256" key="7">
    <source>
        <dbReference type="RuleBase" id="RU004328"/>
    </source>
</evidence>
<evidence type="ECO:0000256" key="4">
    <source>
        <dbReference type="ARBA" id="ARBA00023157"/>
    </source>
</evidence>
<dbReference type="SUPFAM" id="SSF55895">
    <property type="entry name" value="Ribonuclease Rh-like"/>
    <property type="match status" value="1"/>
</dbReference>
<name>A0AAV8GDA7_9POAL</name>
<keyword evidence="2" id="KW-0540">Nuclease</keyword>
<dbReference type="GO" id="GO:0005576">
    <property type="term" value="C:extracellular region"/>
    <property type="evidence" value="ECO:0007669"/>
    <property type="project" value="TreeGrafter"/>
</dbReference>
<dbReference type="GO" id="GO:0003723">
    <property type="term" value="F:RNA binding"/>
    <property type="evidence" value="ECO:0007669"/>
    <property type="project" value="InterPro"/>
</dbReference>
<keyword evidence="5" id="KW-0456">Lyase</keyword>
<dbReference type="Proteomes" id="UP001140206">
    <property type="component" value="Chromosome 2"/>
</dbReference>
<keyword evidence="4" id="KW-1015">Disulfide bond</keyword>
<dbReference type="GO" id="GO:0033897">
    <property type="term" value="F:ribonuclease T2 activity"/>
    <property type="evidence" value="ECO:0007669"/>
    <property type="project" value="InterPro"/>
</dbReference>
<gene>
    <name evidence="9" type="ORF">LUZ62_052314</name>
</gene>
<dbReference type="GO" id="GO:0016787">
    <property type="term" value="F:hydrolase activity"/>
    <property type="evidence" value="ECO:0007669"/>
    <property type="project" value="UniProtKB-KW"/>
</dbReference>
<keyword evidence="10" id="KW-1185">Reference proteome</keyword>
<feature type="signal peptide" evidence="8">
    <location>
        <begin position="1"/>
        <end position="23"/>
    </location>
</feature>
<evidence type="ECO:0000256" key="2">
    <source>
        <dbReference type="ARBA" id="ARBA00022722"/>
    </source>
</evidence>
<evidence type="ECO:0000256" key="8">
    <source>
        <dbReference type="SAM" id="SignalP"/>
    </source>
</evidence>
<dbReference type="PANTHER" id="PTHR11240">
    <property type="entry name" value="RIBONUCLEASE T2"/>
    <property type="match status" value="1"/>
</dbReference>
<feature type="active site" evidence="6">
    <location>
        <position position="115"/>
    </location>
</feature>
<dbReference type="GO" id="GO:0006401">
    <property type="term" value="P:RNA catabolic process"/>
    <property type="evidence" value="ECO:0007669"/>
    <property type="project" value="TreeGrafter"/>
</dbReference>
<dbReference type="FunFam" id="3.90.730.10:FF:000003">
    <property type="entry name" value="Ribonuclease 3"/>
    <property type="match status" value="1"/>
</dbReference>
<comment type="similarity">
    <text evidence="1 7">Belongs to the RNase T2 family.</text>
</comment>
<evidence type="ECO:0000256" key="3">
    <source>
        <dbReference type="ARBA" id="ARBA00022801"/>
    </source>
</evidence>